<dbReference type="PANTHER" id="PTHR35585:SF1">
    <property type="entry name" value="HHE DOMAIN PROTEIN (AFU_ORTHOLOGUE AFUA_4G00730)"/>
    <property type="match status" value="1"/>
</dbReference>
<organism evidence="3">
    <name type="scientific">Streptomyces sp. NBC_00119</name>
    <dbReference type="NCBI Taxonomy" id="2975659"/>
    <lineage>
        <taxon>Bacteria</taxon>
        <taxon>Bacillati</taxon>
        <taxon>Actinomycetota</taxon>
        <taxon>Actinomycetes</taxon>
        <taxon>Kitasatosporales</taxon>
        <taxon>Streptomycetaceae</taxon>
        <taxon>Streptomyces</taxon>
    </lineage>
</organism>
<dbReference type="CDD" id="cd12108">
    <property type="entry name" value="Hr-like"/>
    <property type="match status" value="1"/>
</dbReference>
<evidence type="ECO:0000256" key="1">
    <source>
        <dbReference type="SAM" id="MobiDB-lite"/>
    </source>
</evidence>
<dbReference type="Pfam" id="PF01814">
    <property type="entry name" value="Hemerythrin"/>
    <property type="match status" value="1"/>
</dbReference>
<sequence>MGHGGNVIAELTVDHREVDELFIRIEAQPARDTRRRELVDELTVELVRHSVAEEQYLYPAVREHVDGGDALADKELEDHAEAERLLKDLEGRDADDDQFDTLVAKLKSEVTEHIRDEEARLFPLLAAVCTPQELEELGDKVRKAKKAAPTRPHPSVPTTPPGNKILGPGVGLVDRARDLLTGRKH</sequence>
<feature type="domain" description="Hemerythrin-like" evidence="2">
    <location>
        <begin position="7"/>
        <end position="125"/>
    </location>
</feature>
<proteinExistence type="predicted"/>
<feature type="compositionally biased region" description="Pro residues" evidence="1">
    <location>
        <begin position="151"/>
        <end position="160"/>
    </location>
</feature>
<dbReference type="PANTHER" id="PTHR35585">
    <property type="entry name" value="HHE DOMAIN PROTEIN (AFU_ORTHOLOGUE AFUA_4G00730)"/>
    <property type="match status" value="1"/>
</dbReference>
<dbReference type="EMBL" id="CP108195">
    <property type="protein sequence ID" value="WTS10085.1"/>
    <property type="molecule type" value="Genomic_DNA"/>
</dbReference>
<gene>
    <name evidence="3" type="ORF">OHU69_02640</name>
</gene>
<reference evidence="3" key="1">
    <citation type="submission" date="2022-10" db="EMBL/GenBank/DDBJ databases">
        <title>The complete genomes of actinobacterial strains from the NBC collection.</title>
        <authorList>
            <person name="Joergensen T.S."/>
            <person name="Alvarez Arevalo M."/>
            <person name="Sterndorff E.B."/>
            <person name="Faurdal D."/>
            <person name="Vuksanovic O."/>
            <person name="Mourched A.-S."/>
            <person name="Charusanti P."/>
            <person name="Shaw S."/>
            <person name="Blin K."/>
            <person name="Weber T."/>
        </authorList>
    </citation>
    <scope>NUCLEOTIDE SEQUENCE</scope>
    <source>
        <strain evidence="3">NBC_00119</strain>
    </source>
</reference>
<feature type="region of interest" description="Disordered" evidence="1">
    <location>
        <begin position="142"/>
        <end position="170"/>
    </location>
</feature>
<name>A0AAU1TZF9_9ACTN</name>
<dbReference type="AlphaFoldDB" id="A0AAU1TZF9"/>
<dbReference type="InterPro" id="IPR012312">
    <property type="entry name" value="Hemerythrin-like"/>
</dbReference>
<dbReference type="Gene3D" id="1.20.120.520">
    <property type="entry name" value="nmb1532 protein domain like"/>
    <property type="match status" value="1"/>
</dbReference>
<protein>
    <submittedName>
        <fullName evidence="3">Hemerythrin domain-containing protein</fullName>
    </submittedName>
</protein>
<accession>A0AAU1TZF9</accession>
<evidence type="ECO:0000313" key="3">
    <source>
        <dbReference type="EMBL" id="WTS10085.1"/>
    </source>
</evidence>
<evidence type="ECO:0000259" key="2">
    <source>
        <dbReference type="Pfam" id="PF01814"/>
    </source>
</evidence>